<gene>
    <name evidence="2" type="ORF">PG997_005432</name>
</gene>
<protein>
    <submittedName>
        <fullName evidence="2">Uncharacterized protein</fullName>
    </submittedName>
</protein>
<dbReference type="RefSeq" id="XP_066673365.1">
    <property type="nucleotide sequence ID" value="XM_066809747.1"/>
</dbReference>
<feature type="region of interest" description="Disordered" evidence="1">
    <location>
        <begin position="183"/>
        <end position="202"/>
    </location>
</feature>
<evidence type="ECO:0000313" key="2">
    <source>
        <dbReference type="EMBL" id="KAK8090471.1"/>
    </source>
</evidence>
<dbReference type="EMBL" id="JAQQWN010000004">
    <property type="protein sequence ID" value="KAK8090471.1"/>
    <property type="molecule type" value="Genomic_DNA"/>
</dbReference>
<dbReference type="GeneID" id="92042807"/>
<comment type="caution">
    <text evidence="2">The sequence shown here is derived from an EMBL/GenBank/DDBJ whole genome shotgun (WGS) entry which is preliminary data.</text>
</comment>
<reference evidence="2 3" key="1">
    <citation type="submission" date="2023-01" db="EMBL/GenBank/DDBJ databases">
        <title>Analysis of 21 Apiospora genomes using comparative genomics revels a genus with tremendous synthesis potential of carbohydrate active enzymes and secondary metabolites.</title>
        <authorList>
            <person name="Sorensen T."/>
        </authorList>
    </citation>
    <scope>NUCLEOTIDE SEQUENCE [LARGE SCALE GENOMIC DNA]</scope>
    <source>
        <strain evidence="2 3">CBS 114990</strain>
    </source>
</reference>
<feature type="compositionally biased region" description="Acidic residues" evidence="1">
    <location>
        <begin position="184"/>
        <end position="202"/>
    </location>
</feature>
<accession>A0ABR1X4X2</accession>
<proteinExistence type="predicted"/>
<evidence type="ECO:0000256" key="1">
    <source>
        <dbReference type="SAM" id="MobiDB-lite"/>
    </source>
</evidence>
<name>A0ABR1X4X2_9PEZI</name>
<keyword evidence="3" id="KW-1185">Reference proteome</keyword>
<organism evidence="2 3">
    <name type="scientific">Apiospora hydei</name>
    <dbReference type="NCBI Taxonomy" id="1337664"/>
    <lineage>
        <taxon>Eukaryota</taxon>
        <taxon>Fungi</taxon>
        <taxon>Dikarya</taxon>
        <taxon>Ascomycota</taxon>
        <taxon>Pezizomycotina</taxon>
        <taxon>Sordariomycetes</taxon>
        <taxon>Xylariomycetidae</taxon>
        <taxon>Amphisphaeriales</taxon>
        <taxon>Apiosporaceae</taxon>
        <taxon>Apiospora</taxon>
    </lineage>
</organism>
<dbReference type="Proteomes" id="UP001433268">
    <property type="component" value="Unassembled WGS sequence"/>
</dbReference>
<evidence type="ECO:0000313" key="3">
    <source>
        <dbReference type="Proteomes" id="UP001433268"/>
    </source>
</evidence>
<sequence length="309" mass="34134">MVGIENNAGGASAADGSDVNLSQLPSSLEVLDSFIDKLTPKPLLHAPAQGRRYTDGFENPPPASSIVWTAISDAETYGITTTVKGAAGPLVAGQMFSDRVRERIGDYEDFLHLAIRRQLHLERDSVDEVWSVTQQIPREGVDPVAFSAAKRAEAEAEVEAGAGINRDPSAVDPLDEFVDRLTPLDEDDDEEFEDLDDEDDERMDIEDHPPIIWTALPNDCVTTLVDGWDGYKLAQQIFRDRVEELIGGYGGPTVVCSKLAPAGCRNNYVNPHHFTMWIVPAEDSERGWIQLGHDPRIYTDGEPEYLQED</sequence>